<dbReference type="Pfam" id="PF00535">
    <property type="entry name" value="Glycos_transf_2"/>
    <property type="match status" value="1"/>
</dbReference>
<evidence type="ECO:0000313" key="7">
    <source>
        <dbReference type="EMBL" id="GMG84924.1"/>
    </source>
</evidence>
<dbReference type="InterPro" id="IPR029044">
    <property type="entry name" value="Nucleotide-diphossugar_trans"/>
</dbReference>
<protein>
    <submittedName>
        <fullName evidence="7">TIGR04283 family arsenosugar biosynthesis glycosyltransferase</fullName>
    </submittedName>
</protein>
<reference evidence="7 8" key="1">
    <citation type="submission" date="2023-04" db="EMBL/GenBank/DDBJ databases">
        <title>Marinoamorphus aggregata gen. nov., sp. Nov., isolate from tissue of brittle star Ophioplocus japonicus.</title>
        <authorList>
            <person name="Kawano K."/>
            <person name="Sawayama S."/>
            <person name="Nakagawa S."/>
        </authorList>
    </citation>
    <scope>NUCLEOTIDE SEQUENCE [LARGE SCALE GENOMIC DNA]</scope>
    <source>
        <strain evidence="7 8">NKW23</strain>
    </source>
</reference>
<name>A0ABQ6LQE4_9RHOB</name>
<evidence type="ECO:0000259" key="6">
    <source>
        <dbReference type="Pfam" id="PF00535"/>
    </source>
</evidence>
<dbReference type="NCBIfam" id="TIGR04283">
    <property type="entry name" value="glyco_like_mftF"/>
    <property type="match status" value="1"/>
</dbReference>
<dbReference type="CDD" id="cd02522">
    <property type="entry name" value="GT_2_like_a"/>
    <property type="match status" value="1"/>
</dbReference>
<dbReference type="PANTHER" id="PTHR43646:SF2">
    <property type="entry name" value="GLYCOSYLTRANSFERASE 2-LIKE DOMAIN-CONTAINING PROTEIN"/>
    <property type="match status" value="1"/>
</dbReference>
<organism evidence="7 8">
    <name type="scientific">Paralimibaculum aggregatum</name>
    <dbReference type="NCBI Taxonomy" id="3036245"/>
    <lineage>
        <taxon>Bacteria</taxon>
        <taxon>Pseudomonadati</taxon>
        <taxon>Pseudomonadota</taxon>
        <taxon>Alphaproteobacteria</taxon>
        <taxon>Rhodobacterales</taxon>
        <taxon>Paracoccaceae</taxon>
        <taxon>Paralimibaculum</taxon>
    </lineage>
</organism>
<comment type="caution">
    <text evidence="7">The sequence shown here is derived from an EMBL/GenBank/DDBJ whole genome shotgun (WGS) entry which is preliminary data.</text>
</comment>
<keyword evidence="8" id="KW-1185">Reference proteome</keyword>
<sequence>MSAPLTVIIPTIDAADRLSPTLAALTEGVVDGLVRELVIADGGSTDGIEALAEGVGARLVRAPRGRGTQLHAAARSTETPWLLFLHADTVPAPGWSAAVAAHMALEPDKAGWFRLAFDSSATMARVTAGWANLRSRVFGLPYGDQGLLIPRALYDETGGYRSIPLMEDVALARAIGRRRMAAIEAVATTSAGRFVAEGWFRRGWRNLTTLALYFAGVSPERLARRYERR</sequence>
<keyword evidence="3" id="KW-0328">Glycosyltransferase</keyword>
<evidence type="ECO:0000256" key="4">
    <source>
        <dbReference type="ARBA" id="ARBA00022679"/>
    </source>
</evidence>
<dbReference type="RefSeq" id="WP_285674101.1">
    <property type="nucleotide sequence ID" value="NZ_BSYI01000046.1"/>
</dbReference>
<dbReference type="PANTHER" id="PTHR43646">
    <property type="entry name" value="GLYCOSYLTRANSFERASE"/>
    <property type="match status" value="1"/>
</dbReference>
<dbReference type="Gene3D" id="3.90.550.10">
    <property type="entry name" value="Spore Coat Polysaccharide Biosynthesis Protein SpsA, Chain A"/>
    <property type="match status" value="1"/>
</dbReference>
<feature type="domain" description="Glycosyltransferase 2-like" evidence="6">
    <location>
        <begin position="6"/>
        <end position="127"/>
    </location>
</feature>
<dbReference type="Proteomes" id="UP001239909">
    <property type="component" value="Unassembled WGS sequence"/>
</dbReference>
<proteinExistence type="predicted"/>
<keyword evidence="5" id="KW-0472">Membrane</keyword>
<evidence type="ECO:0000256" key="1">
    <source>
        <dbReference type="ARBA" id="ARBA00004236"/>
    </source>
</evidence>
<evidence type="ECO:0000313" key="8">
    <source>
        <dbReference type="Proteomes" id="UP001239909"/>
    </source>
</evidence>
<dbReference type="EMBL" id="BSYI01000046">
    <property type="protein sequence ID" value="GMG84924.1"/>
    <property type="molecule type" value="Genomic_DNA"/>
</dbReference>
<evidence type="ECO:0000256" key="5">
    <source>
        <dbReference type="ARBA" id="ARBA00023136"/>
    </source>
</evidence>
<dbReference type="SUPFAM" id="SSF53448">
    <property type="entry name" value="Nucleotide-diphospho-sugar transferases"/>
    <property type="match status" value="1"/>
</dbReference>
<keyword evidence="2" id="KW-1003">Cell membrane</keyword>
<dbReference type="InterPro" id="IPR001173">
    <property type="entry name" value="Glyco_trans_2-like"/>
</dbReference>
<evidence type="ECO:0000256" key="2">
    <source>
        <dbReference type="ARBA" id="ARBA00022475"/>
    </source>
</evidence>
<accession>A0ABQ6LQE4</accession>
<gene>
    <name evidence="7" type="ORF">LNKW23_41400</name>
</gene>
<keyword evidence="4" id="KW-0808">Transferase</keyword>
<evidence type="ECO:0000256" key="3">
    <source>
        <dbReference type="ARBA" id="ARBA00022676"/>
    </source>
</evidence>
<dbReference type="InterPro" id="IPR026461">
    <property type="entry name" value="Trfase_2_rSAM/seldom_assoc"/>
</dbReference>
<comment type="subcellular location">
    <subcellularLocation>
        <location evidence="1">Cell membrane</location>
    </subcellularLocation>
</comment>